<dbReference type="InterPro" id="IPR046166">
    <property type="entry name" value="DUF6168"/>
</dbReference>
<gene>
    <name evidence="2" type="ORF">GJ691_08880</name>
</gene>
<keyword evidence="1" id="KW-0472">Membrane</keyword>
<organism evidence="2 3">
    <name type="scientific">Maribacter luteus</name>
    <dbReference type="NCBI Taxonomy" id="2594478"/>
    <lineage>
        <taxon>Bacteria</taxon>
        <taxon>Pseudomonadati</taxon>
        <taxon>Bacteroidota</taxon>
        <taxon>Flavobacteriia</taxon>
        <taxon>Flavobacteriales</taxon>
        <taxon>Flavobacteriaceae</taxon>
        <taxon>Maribacter</taxon>
    </lineage>
</organism>
<proteinExistence type="predicted"/>
<keyword evidence="3" id="KW-1185">Reference proteome</keyword>
<evidence type="ECO:0008006" key="4">
    <source>
        <dbReference type="Google" id="ProtNLM"/>
    </source>
</evidence>
<keyword evidence="1" id="KW-0812">Transmembrane</keyword>
<dbReference type="OrthoDB" id="1451982at2"/>
<feature type="transmembrane region" description="Helical" evidence="1">
    <location>
        <begin position="40"/>
        <end position="63"/>
    </location>
</feature>
<protein>
    <recommendedName>
        <fullName evidence="4">ATP synthase protein I</fullName>
    </recommendedName>
</protein>
<dbReference type="Proteomes" id="UP000443153">
    <property type="component" value="Unassembled WGS sequence"/>
</dbReference>
<accession>A0A6I2MPS4</accession>
<evidence type="ECO:0000256" key="1">
    <source>
        <dbReference type="SAM" id="Phobius"/>
    </source>
</evidence>
<evidence type="ECO:0000313" key="3">
    <source>
        <dbReference type="Proteomes" id="UP000443153"/>
    </source>
</evidence>
<dbReference type="RefSeq" id="WP_154365976.1">
    <property type="nucleotide sequence ID" value="NZ_CANMYZ010000001.1"/>
</dbReference>
<comment type="caution">
    <text evidence="2">The sequence shown here is derived from an EMBL/GenBank/DDBJ whole genome shotgun (WGS) entry which is preliminary data.</text>
</comment>
<reference evidence="2 3" key="1">
    <citation type="submission" date="2019-11" db="EMBL/GenBank/DDBJ databases">
        <title>Maribacter lutea sp. nov., a marine bacterium isolated from intertidal sand.</title>
        <authorList>
            <person name="Liu A."/>
        </authorList>
    </citation>
    <scope>NUCLEOTIDE SEQUENCE [LARGE SCALE GENOMIC DNA]</scope>
    <source>
        <strain evidence="2 3">RZ05</strain>
    </source>
</reference>
<dbReference type="EMBL" id="WKJH01000005">
    <property type="protein sequence ID" value="MRX64284.1"/>
    <property type="molecule type" value="Genomic_DNA"/>
</dbReference>
<dbReference type="AlphaFoldDB" id="A0A6I2MPS4"/>
<feature type="transmembrane region" description="Helical" evidence="1">
    <location>
        <begin position="70"/>
        <end position="92"/>
    </location>
</feature>
<sequence length="131" mass="14867">MAKVNPIVQFILSAAFSLGAVFLIHLIILDNLGFPKFNDLIGLSYIVNGLLAIAIFVSIYIFRSKLKNQIGFLFMGGSFLKFLFFFILFYPAYKSDGEMSRLEFAAFFVPYVVSLVVETIFTAQILKKWIN</sequence>
<evidence type="ECO:0000313" key="2">
    <source>
        <dbReference type="EMBL" id="MRX64284.1"/>
    </source>
</evidence>
<name>A0A6I2MPS4_9FLAO</name>
<dbReference type="Pfam" id="PF19665">
    <property type="entry name" value="DUF6168"/>
    <property type="match status" value="1"/>
</dbReference>
<feature type="transmembrane region" description="Helical" evidence="1">
    <location>
        <begin position="104"/>
        <end position="126"/>
    </location>
</feature>
<feature type="transmembrane region" description="Helical" evidence="1">
    <location>
        <begin position="7"/>
        <end position="28"/>
    </location>
</feature>
<keyword evidence="1" id="KW-1133">Transmembrane helix</keyword>